<keyword evidence="7" id="KW-1185">Reference proteome</keyword>
<dbReference type="InterPro" id="IPR036236">
    <property type="entry name" value="Znf_C2H2_sf"/>
</dbReference>
<organism evidence="6 7">
    <name type="scientific">Strigamia maritima</name>
    <name type="common">European centipede</name>
    <name type="synonym">Geophilus maritimus</name>
    <dbReference type="NCBI Taxonomy" id="126957"/>
    <lineage>
        <taxon>Eukaryota</taxon>
        <taxon>Metazoa</taxon>
        <taxon>Ecdysozoa</taxon>
        <taxon>Arthropoda</taxon>
        <taxon>Myriapoda</taxon>
        <taxon>Chilopoda</taxon>
        <taxon>Pleurostigmophora</taxon>
        <taxon>Geophilomorpha</taxon>
        <taxon>Linotaeniidae</taxon>
        <taxon>Strigamia</taxon>
    </lineage>
</organism>
<dbReference type="PROSITE" id="PS00028">
    <property type="entry name" value="ZINC_FINGER_C2H2_1"/>
    <property type="match status" value="2"/>
</dbReference>
<dbReference type="GO" id="GO:0005634">
    <property type="term" value="C:nucleus"/>
    <property type="evidence" value="ECO:0007669"/>
    <property type="project" value="TreeGrafter"/>
</dbReference>
<dbReference type="STRING" id="126957.T1IY69"/>
<evidence type="ECO:0000256" key="2">
    <source>
        <dbReference type="ARBA" id="ARBA00022771"/>
    </source>
</evidence>
<dbReference type="AlphaFoldDB" id="T1IY69"/>
<dbReference type="InterPro" id="IPR022755">
    <property type="entry name" value="Znf_C2H2_jaz"/>
</dbReference>
<dbReference type="HOGENOM" id="CLU_567818_0_0_1"/>
<feature type="domain" description="C2H2-type" evidence="5">
    <location>
        <begin position="446"/>
        <end position="468"/>
    </location>
</feature>
<dbReference type="Proteomes" id="UP000014500">
    <property type="component" value="Unassembled WGS sequence"/>
</dbReference>
<dbReference type="InterPro" id="IPR013087">
    <property type="entry name" value="Znf_C2H2_type"/>
</dbReference>
<evidence type="ECO:0000256" key="3">
    <source>
        <dbReference type="ARBA" id="ARBA00022833"/>
    </source>
</evidence>
<feature type="region of interest" description="Disordered" evidence="4">
    <location>
        <begin position="1"/>
        <end position="66"/>
    </location>
</feature>
<name>T1IY69_STRMM</name>
<feature type="domain" description="C2H2-type" evidence="5">
    <location>
        <begin position="349"/>
        <end position="371"/>
    </location>
</feature>
<dbReference type="PANTHER" id="PTHR15491">
    <property type="match status" value="1"/>
</dbReference>
<dbReference type="SMART" id="SM00355">
    <property type="entry name" value="ZnF_C2H2"/>
    <property type="match status" value="3"/>
</dbReference>
<dbReference type="EnsemblMetazoa" id="SMAR006174-RA">
    <property type="protein sequence ID" value="SMAR006174-PA"/>
    <property type="gene ID" value="SMAR006174"/>
</dbReference>
<dbReference type="PANTHER" id="PTHR15491:SF9">
    <property type="entry name" value="CIP1-INTERACTING ZINC FINGER PROTEIN"/>
    <property type="match status" value="1"/>
</dbReference>
<feature type="compositionally biased region" description="Polar residues" evidence="4">
    <location>
        <begin position="51"/>
        <end position="60"/>
    </location>
</feature>
<feature type="compositionally biased region" description="Acidic residues" evidence="4">
    <location>
        <begin position="178"/>
        <end position="187"/>
    </location>
</feature>
<reference evidence="6" key="2">
    <citation type="submission" date="2015-02" db="UniProtKB">
        <authorList>
            <consortium name="EnsemblMetazoa"/>
        </authorList>
    </citation>
    <scope>IDENTIFICATION</scope>
</reference>
<keyword evidence="2" id="KW-0863">Zinc-finger</keyword>
<dbReference type="InterPro" id="IPR026811">
    <property type="entry name" value="CIZ1"/>
</dbReference>
<dbReference type="Pfam" id="PF12171">
    <property type="entry name" value="zf-C2H2_jaz"/>
    <property type="match status" value="1"/>
</dbReference>
<reference evidence="7" key="1">
    <citation type="submission" date="2011-05" db="EMBL/GenBank/DDBJ databases">
        <authorList>
            <person name="Richards S.R."/>
            <person name="Qu J."/>
            <person name="Jiang H."/>
            <person name="Jhangiani S.N."/>
            <person name="Agravi P."/>
            <person name="Goodspeed R."/>
            <person name="Gross S."/>
            <person name="Mandapat C."/>
            <person name="Jackson L."/>
            <person name="Mathew T."/>
            <person name="Pu L."/>
            <person name="Thornton R."/>
            <person name="Saada N."/>
            <person name="Wilczek-Boney K.B."/>
            <person name="Lee S."/>
            <person name="Kovar C."/>
            <person name="Wu Y."/>
            <person name="Scherer S.E."/>
            <person name="Worley K.C."/>
            <person name="Muzny D.M."/>
            <person name="Gibbs R."/>
        </authorList>
    </citation>
    <scope>NUCLEOTIDE SEQUENCE</scope>
    <source>
        <strain evidence="7">Brora</strain>
    </source>
</reference>
<dbReference type="GO" id="GO:0008270">
    <property type="term" value="F:zinc ion binding"/>
    <property type="evidence" value="ECO:0007669"/>
    <property type="project" value="UniProtKB-KW"/>
</dbReference>
<feature type="compositionally biased region" description="Basic and acidic residues" evidence="4">
    <location>
        <begin position="18"/>
        <end position="49"/>
    </location>
</feature>
<dbReference type="Pfam" id="PF12874">
    <property type="entry name" value="zf-met"/>
    <property type="match status" value="1"/>
</dbReference>
<dbReference type="GO" id="GO:0003676">
    <property type="term" value="F:nucleic acid binding"/>
    <property type="evidence" value="ECO:0007669"/>
    <property type="project" value="InterPro"/>
</dbReference>
<proteinExistence type="predicted"/>
<evidence type="ECO:0000313" key="6">
    <source>
        <dbReference type="EnsemblMetazoa" id="SMAR006174-PA"/>
    </source>
</evidence>
<dbReference type="SUPFAM" id="SSF57667">
    <property type="entry name" value="beta-beta-alpha zinc fingers"/>
    <property type="match status" value="3"/>
</dbReference>
<dbReference type="EMBL" id="JH431671">
    <property type="status" value="NOT_ANNOTATED_CDS"/>
    <property type="molecule type" value="Genomic_DNA"/>
</dbReference>
<dbReference type="InterPro" id="IPR003604">
    <property type="entry name" value="Matrin/U1-like-C_Znf_C2H2"/>
</dbReference>
<dbReference type="Gene3D" id="3.30.160.60">
    <property type="entry name" value="Classic Zinc Finger"/>
    <property type="match status" value="1"/>
</dbReference>
<evidence type="ECO:0000256" key="1">
    <source>
        <dbReference type="ARBA" id="ARBA00022723"/>
    </source>
</evidence>
<evidence type="ECO:0000313" key="7">
    <source>
        <dbReference type="Proteomes" id="UP000014500"/>
    </source>
</evidence>
<keyword evidence="1" id="KW-0479">Metal-binding</keyword>
<keyword evidence="3" id="KW-0862">Zinc</keyword>
<feature type="region of interest" description="Disordered" evidence="4">
    <location>
        <begin position="178"/>
        <end position="201"/>
    </location>
</feature>
<evidence type="ECO:0000259" key="5">
    <source>
        <dbReference type="PROSITE" id="PS00028"/>
    </source>
</evidence>
<sequence>MSESMLYYTNGPGYDMKVLPEKPKSELKHEIRDQQQNEQDFRVQREYPKSKIQSRLSQKPKNNKRKFPCVNNTLKKPEKEIENVSLGLPKTTRKDIGEIIKTHPRGSRNCVLRSLNKGLSEEEFDASKEVPVKMIIKMDDTVIERANIGLIDMELDNDDNGESSDKISEMCNKEVENLDDDTGEMNDDTNSIGSKFGVGNEKLDGNEETNARFWKKRKLMPNNIRVTVQNGIRLSVKIPSEKVEKFFCDACKVCCTTKKDFEAHKASDTHYSMMGAWEAAHGTKSSRCLSKRKKKIKSRTPGAEMSLDELTQSKQTRCRACQVVIVGCTLDHLKSEEHKKNKIKSQPFCQICDKIFKSPKQYINHVNSEQHKQNQRACNKNMVNLPPERAAKSPEVSEDPFDNVQSNDGATTATVEEGIDMEASTTWTGDVEVGKHLLVSLTGLFCKACKKYYEDMDRASKHCRSKTHFENFKKLMFQMKK</sequence>
<evidence type="ECO:0000256" key="4">
    <source>
        <dbReference type="SAM" id="MobiDB-lite"/>
    </source>
</evidence>
<dbReference type="PhylomeDB" id="T1IY69"/>
<accession>T1IY69</accession>
<dbReference type="SMART" id="SM00451">
    <property type="entry name" value="ZnF_U1"/>
    <property type="match status" value="3"/>
</dbReference>
<protein>
    <recommendedName>
        <fullName evidence="5">C2H2-type domain-containing protein</fullName>
    </recommendedName>
</protein>